<dbReference type="EMBL" id="CP111016">
    <property type="protein sequence ID" value="WAR06408.1"/>
    <property type="molecule type" value="Genomic_DNA"/>
</dbReference>
<keyword evidence="2" id="KW-1185">Reference proteome</keyword>
<sequence length="99" mass="11606">MKMTKDLLLEAYVVEAAMEFFNLENIDSSLDVSIESSEDKDEWGKERLMQFVEEFIFPVWTHSRNVQFTLSSGKRIDSTIIQPKTAMLRPKLPDKKKDY</sequence>
<dbReference type="Proteomes" id="UP001164746">
    <property type="component" value="Chromosome 5"/>
</dbReference>
<reference evidence="1" key="1">
    <citation type="submission" date="2022-11" db="EMBL/GenBank/DDBJ databases">
        <title>Centuries of genome instability and evolution in soft-shell clam transmissible cancer (bioRxiv).</title>
        <authorList>
            <person name="Hart S.F.M."/>
            <person name="Yonemitsu M.A."/>
            <person name="Giersch R.M."/>
            <person name="Beal B.F."/>
            <person name="Arriagada G."/>
            <person name="Davis B.W."/>
            <person name="Ostrander E.A."/>
            <person name="Goff S.P."/>
            <person name="Metzger M.J."/>
        </authorList>
    </citation>
    <scope>NUCLEOTIDE SEQUENCE</scope>
    <source>
        <strain evidence="1">MELC-2E11</strain>
        <tissue evidence="1">Siphon/mantle</tissue>
    </source>
</reference>
<evidence type="ECO:0000313" key="2">
    <source>
        <dbReference type="Proteomes" id="UP001164746"/>
    </source>
</evidence>
<protein>
    <submittedName>
        <fullName evidence="1">Uncharacterized protein</fullName>
    </submittedName>
</protein>
<accession>A0ABY7E8M0</accession>
<evidence type="ECO:0000313" key="1">
    <source>
        <dbReference type="EMBL" id="WAR06408.1"/>
    </source>
</evidence>
<proteinExistence type="predicted"/>
<organism evidence="1 2">
    <name type="scientific">Mya arenaria</name>
    <name type="common">Soft-shell clam</name>
    <dbReference type="NCBI Taxonomy" id="6604"/>
    <lineage>
        <taxon>Eukaryota</taxon>
        <taxon>Metazoa</taxon>
        <taxon>Spiralia</taxon>
        <taxon>Lophotrochozoa</taxon>
        <taxon>Mollusca</taxon>
        <taxon>Bivalvia</taxon>
        <taxon>Autobranchia</taxon>
        <taxon>Heteroconchia</taxon>
        <taxon>Euheterodonta</taxon>
        <taxon>Imparidentia</taxon>
        <taxon>Neoheterodontei</taxon>
        <taxon>Myida</taxon>
        <taxon>Myoidea</taxon>
        <taxon>Myidae</taxon>
        <taxon>Mya</taxon>
    </lineage>
</organism>
<name>A0ABY7E8M0_MYAAR</name>
<gene>
    <name evidence="1" type="ORF">MAR_021777</name>
</gene>